<protein>
    <recommendedName>
        <fullName evidence="4">DUF2953 domain-containing protein</fullName>
    </recommendedName>
</protein>
<keyword evidence="3" id="KW-1185">Reference proteome</keyword>
<evidence type="ECO:0000256" key="1">
    <source>
        <dbReference type="SAM" id="Phobius"/>
    </source>
</evidence>
<organism evidence="2 3">
    <name type="scientific">Desulfotruncus arcticus DSM 17038</name>
    <dbReference type="NCBI Taxonomy" id="1121424"/>
    <lineage>
        <taxon>Bacteria</taxon>
        <taxon>Bacillati</taxon>
        <taxon>Bacillota</taxon>
        <taxon>Clostridia</taxon>
        <taxon>Eubacteriales</taxon>
        <taxon>Desulfallaceae</taxon>
        <taxon>Desulfotruncus</taxon>
    </lineage>
</organism>
<feature type="transmembrane region" description="Helical" evidence="1">
    <location>
        <begin position="194"/>
        <end position="212"/>
    </location>
</feature>
<proteinExistence type="predicted"/>
<keyword evidence="1" id="KW-0472">Membrane</keyword>
<sequence>MSGKIILFFILVLLPLGLLSVPVTFKARGAWGPGNKMMNFNLAWGWKLLCTTIGINGREKLIRIRFAGIAFSPPGKKTETTAIKTKTIPKTVPKKISKKKTRRREEKNKFSPAAIKMLLNKELLTVTLGYLIKIIKSIRLRLLVNGVYGTGDPALTGMLAGLIAALHAGHFNLDLEADFSEPIIDIAGEISGRIIPIAIVWFTICIILTKTVRRLWWTHLKTKLISLTAAKTPASHKERGHTC</sequence>
<keyword evidence="1" id="KW-0812">Transmembrane</keyword>
<accession>A0A1I2PK14</accession>
<evidence type="ECO:0000313" key="3">
    <source>
        <dbReference type="Proteomes" id="UP000199337"/>
    </source>
</evidence>
<dbReference type="EMBL" id="FOOX01000002">
    <property type="protein sequence ID" value="SFG16502.1"/>
    <property type="molecule type" value="Genomic_DNA"/>
</dbReference>
<name>A0A1I2PK14_9FIRM</name>
<dbReference type="InterPro" id="IPR021338">
    <property type="entry name" value="DUF2953"/>
</dbReference>
<keyword evidence="1" id="KW-1133">Transmembrane helix</keyword>
<evidence type="ECO:0008006" key="4">
    <source>
        <dbReference type="Google" id="ProtNLM"/>
    </source>
</evidence>
<dbReference type="Proteomes" id="UP000199337">
    <property type="component" value="Unassembled WGS sequence"/>
</dbReference>
<dbReference type="Pfam" id="PF11167">
    <property type="entry name" value="DUF2953"/>
    <property type="match status" value="1"/>
</dbReference>
<evidence type="ECO:0000313" key="2">
    <source>
        <dbReference type="EMBL" id="SFG16502.1"/>
    </source>
</evidence>
<dbReference type="STRING" id="341036.SAMN05660649_00946"/>
<reference evidence="3" key="1">
    <citation type="submission" date="2016-10" db="EMBL/GenBank/DDBJ databases">
        <authorList>
            <person name="Varghese N."/>
            <person name="Submissions S."/>
        </authorList>
    </citation>
    <scope>NUCLEOTIDE SEQUENCE [LARGE SCALE GENOMIC DNA]</scope>
    <source>
        <strain evidence="3">DSM 17038</strain>
    </source>
</reference>
<gene>
    <name evidence="2" type="ORF">SAMN05660649_00946</name>
</gene>
<dbReference type="AlphaFoldDB" id="A0A1I2PK14"/>